<evidence type="ECO:0000256" key="7">
    <source>
        <dbReference type="RuleBase" id="RU365068"/>
    </source>
</evidence>
<feature type="domain" description="Helicase ATP-binding" evidence="9">
    <location>
        <begin position="251"/>
        <end position="465"/>
    </location>
</feature>
<dbReference type="InterPro" id="IPR027417">
    <property type="entry name" value="P-loop_NTPase"/>
</dbReference>
<keyword evidence="2 6" id="KW-0378">Hydrolase</keyword>
<comment type="domain">
    <text evidence="7">The Q motif is unique to and characteristic of the DEAD box family of RNA helicases and controls ATP binding and hydrolysis.</text>
</comment>
<evidence type="ECO:0000256" key="3">
    <source>
        <dbReference type="ARBA" id="ARBA00022806"/>
    </source>
</evidence>
<dbReference type="EC" id="3.6.4.13" evidence="7"/>
<feature type="region of interest" description="Disordered" evidence="8">
    <location>
        <begin position="79"/>
        <end position="116"/>
    </location>
</feature>
<comment type="similarity">
    <text evidence="6">Belongs to the DEAD box helicase family.</text>
</comment>
<feature type="domain" description="Helicase C-terminal" evidence="10">
    <location>
        <begin position="496"/>
        <end position="658"/>
    </location>
</feature>
<evidence type="ECO:0000259" key="9">
    <source>
        <dbReference type="PROSITE" id="PS51192"/>
    </source>
</evidence>
<feature type="compositionally biased region" description="Basic and acidic residues" evidence="8">
    <location>
        <begin position="107"/>
        <end position="116"/>
    </location>
</feature>
<dbReference type="PROSITE" id="PS51194">
    <property type="entry name" value="HELICASE_CTER"/>
    <property type="match status" value="1"/>
</dbReference>
<name>A0ABM1B642_LIMPO</name>
<dbReference type="SUPFAM" id="SSF52540">
    <property type="entry name" value="P-loop containing nucleoside triphosphate hydrolases"/>
    <property type="match status" value="1"/>
</dbReference>
<keyword evidence="4 6" id="KW-0067">ATP-binding</keyword>
<evidence type="ECO:0000313" key="12">
    <source>
        <dbReference type="RefSeq" id="XP_013775579.1"/>
    </source>
</evidence>
<accession>A0ABM1B642</accession>
<keyword evidence="1 6" id="KW-0547">Nucleotide-binding</keyword>
<dbReference type="CDD" id="cd17956">
    <property type="entry name" value="DEADc_DDX51"/>
    <property type="match status" value="1"/>
</dbReference>
<proteinExistence type="inferred from homology"/>
<dbReference type="Proteomes" id="UP000694941">
    <property type="component" value="Unplaced"/>
</dbReference>
<evidence type="ECO:0000256" key="8">
    <source>
        <dbReference type="SAM" id="MobiDB-lite"/>
    </source>
</evidence>
<comment type="function">
    <text evidence="7">RNA helicase.</text>
</comment>
<dbReference type="PANTHER" id="PTHR24031">
    <property type="entry name" value="RNA HELICASE"/>
    <property type="match status" value="1"/>
</dbReference>
<gene>
    <name evidence="12" type="primary">LOC106460430</name>
</gene>
<keyword evidence="3 6" id="KW-0347">Helicase</keyword>
<dbReference type="GeneID" id="106460430"/>
<evidence type="ECO:0000259" key="10">
    <source>
        <dbReference type="PROSITE" id="PS51194"/>
    </source>
</evidence>
<protein>
    <recommendedName>
        <fullName evidence="7">ATP-dependent RNA helicase</fullName>
        <ecNumber evidence="7">3.6.4.13</ecNumber>
    </recommendedName>
</protein>
<dbReference type="SMART" id="SM00490">
    <property type="entry name" value="HELICc"/>
    <property type="match status" value="1"/>
</dbReference>
<evidence type="ECO:0000256" key="6">
    <source>
        <dbReference type="RuleBase" id="RU000492"/>
    </source>
</evidence>
<dbReference type="Pfam" id="PF00271">
    <property type="entry name" value="Helicase_C"/>
    <property type="match status" value="1"/>
</dbReference>
<evidence type="ECO:0000256" key="4">
    <source>
        <dbReference type="ARBA" id="ARBA00022840"/>
    </source>
</evidence>
<dbReference type="PROSITE" id="PS51192">
    <property type="entry name" value="HELICASE_ATP_BIND_1"/>
    <property type="match status" value="1"/>
</dbReference>
<dbReference type="InterPro" id="IPR001650">
    <property type="entry name" value="Helicase_C-like"/>
</dbReference>
<evidence type="ECO:0000256" key="1">
    <source>
        <dbReference type="ARBA" id="ARBA00022741"/>
    </source>
</evidence>
<dbReference type="SMART" id="SM00487">
    <property type="entry name" value="DEXDc"/>
    <property type="match status" value="1"/>
</dbReference>
<dbReference type="PROSITE" id="PS00039">
    <property type="entry name" value="DEAD_ATP_HELICASE"/>
    <property type="match status" value="1"/>
</dbReference>
<evidence type="ECO:0000313" key="11">
    <source>
        <dbReference type="Proteomes" id="UP000694941"/>
    </source>
</evidence>
<dbReference type="InterPro" id="IPR000629">
    <property type="entry name" value="RNA-helicase_DEAD-box_CS"/>
</dbReference>
<keyword evidence="5 7" id="KW-0694">RNA-binding</keyword>
<dbReference type="InterPro" id="IPR011545">
    <property type="entry name" value="DEAD/DEAH_box_helicase_dom"/>
</dbReference>
<comment type="catalytic activity">
    <reaction evidence="7">
        <text>ATP + H2O = ADP + phosphate + H(+)</text>
        <dbReference type="Rhea" id="RHEA:13065"/>
        <dbReference type="ChEBI" id="CHEBI:15377"/>
        <dbReference type="ChEBI" id="CHEBI:15378"/>
        <dbReference type="ChEBI" id="CHEBI:30616"/>
        <dbReference type="ChEBI" id="CHEBI:43474"/>
        <dbReference type="ChEBI" id="CHEBI:456216"/>
        <dbReference type="EC" id="3.6.4.13"/>
    </reaction>
</comment>
<dbReference type="RefSeq" id="XP_013775579.1">
    <property type="nucleotide sequence ID" value="XM_013920125.2"/>
</dbReference>
<dbReference type="Gene3D" id="3.40.50.300">
    <property type="entry name" value="P-loop containing nucleotide triphosphate hydrolases"/>
    <property type="match status" value="2"/>
</dbReference>
<dbReference type="Pfam" id="PF00270">
    <property type="entry name" value="DEAD"/>
    <property type="match status" value="1"/>
</dbReference>
<evidence type="ECO:0000256" key="2">
    <source>
        <dbReference type="ARBA" id="ARBA00022801"/>
    </source>
</evidence>
<reference evidence="12" key="1">
    <citation type="submission" date="2025-08" db="UniProtKB">
        <authorList>
            <consortium name="RefSeq"/>
        </authorList>
    </citation>
    <scope>IDENTIFICATION</scope>
    <source>
        <tissue evidence="12">Muscle</tissue>
    </source>
</reference>
<evidence type="ECO:0000256" key="5">
    <source>
        <dbReference type="ARBA" id="ARBA00022884"/>
    </source>
</evidence>
<keyword evidence="11" id="KW-1185">Reference proteome</keyword>
<dbReference type="CDD" id="cd18787">
    <property type="entry name" value="SF2_C_DEAD"/>
    <property type="match status" value="1"/>
</dbReference>
<organism evidence="11 12">
    <name type="scientific">Limulus polyphemus</name>
    <name type="common">Atlantic horseshoe crab</name>
    <dbReference type="NCBI Taxonomy" id="6850"/>
    <lineage>
        <taxon>Eukaryota</taxon>
        <taxon>Metazoa</taxon>
        <taxon>Ecdysozoa</taxon>
        <taxon>Arthropoda</taxon>
        <taxon>Chelicerata</taxon>
        <taxon>Merostomata</taxon>
        <taxon>Xiphosura</taxon>
        <taxon>Limulidae</taxon>
        <taxon>Limulus</taxon>
    </lineage>
</organism>
<sequence length="711" mass="80851">MDQLFIINRYGEDTEKTTGFNEKRTQLLTQLVTQAKLRKKHYEESSGLCQNSEEQELDISSEIKETEPKDEQNIFLEMPEDTLTSNDVKDKVKKKRKRRDNSIGEEVSERHISESFIEESKPERIISKKQKITNEKEKNEKDVELQQDISKEVFDESSNEVTNTKDDNLSEAFPVLGEVERKQKEKVRRVLPDWLANPTVITVDLKDKETKVDTFSGLDSHLKQNLKHSGIHHFFPVQKVVIPWLLGNSVQQYCCRPQDICVSAPTGSGKTLAFVLPIIQALKSRVVCRVRALAVLPVRDLAAQVYNVFCSYCKGTSLRVGLAVGQKTFTEEQKTLVKQGVRNVTSLVDIVVATPGRIVDHIQRTPGFSLESLRYLVIDEADRMMEEITHGWLAAVEKAVFKVSMTSRNCPCTLENNKRALSSFPLTACTFSHILEPLQKLLYSATLSQDPEKLQQLTLFQPKLFTSITKTPGLDVSTNQHERTGEFVGKYTTPEELKEYYTICEPSIKPLVVWYFLKHKGFKKVLCFTGSVENTHRLCTLLKGLGGVMVQEFSSGLHLVKRKKCLKQFSSGKIDILVCSDAMARGIDVVNVDYVISYDPPMFVKTYIHRVGRTARAGREGTAITLLQKKEVRNFQKMLKSAGKERVPELEVCQTDLESYRENYRAALSATSKLIAQENQQKQALKNPGQKKKMKLKRVQNFKMNGKQIKS</sequence>
<dbReference type="InterPro" id="IPR014001">
    <property type="entry name" value="Helicase_ATP-bd"/>
</dbReference>